<evidence type="ECO:0000313" key="2">
    <source>
        <dbReference type="Proteomes" id="UP000298416"/>
    </source>
</evidence>
<dbReference type="InterPro" id="IPR036397">
    <property type="entry name" value="RNaseH_sf"/>
</dbReference>
<dbReference type="InterPro" id="IPR039637">
    <property type="entry name" value="CNOT7/CNOT8/Pop2"/>
</dbReference>
<name>A0A8X8ZZQ3_SALSN</name>
<dbReference type="Proteomes" id="UP000298416">
    <property type="component" value="Unassembled WGS sequence"/>
</dbReference>
<dbReference type="InterPro" id="IPR012337">
    <property type="entry name" value="RNaseH-like_sf"/>
</dbReference>
<evidence type="ECO:0008006" key="3">
    <source>
        <dbReference type="Google" id="ProtNLM"/>
    </source>
</evidence>
<dbReference type="SUPFAM" id="SSF53098">
    <property type="entry name" value="Ribonuclease H-like"/>
    <property type="match status" value="1"/>
</dbReference>
<keyword evidence="2" id="KW-1185">Reference proteome</keyword>
<dbReference type="GO" id="GO:0003676">
    <property type="term" value="F:nucleic acid binding"/>
    <property type="evidence" value="ECO:0007669"/>
    <property type="project" value="InterPro"/>
</dbReference>
<accession>A0A8X8ZZQ3</accession>
<dbReference type="GO" id="GO:0030014">
    <property type="term" value="C:CCR4-NOT complex"/>
    <property type="evidence" value="ECO:0007669"/>
    <property type="project" value="InterPro"/>
</dbReference>
<dbReference type="PANTHER" id="PTHR10797">
    <property type="entry name" value="CCR4-NOT TRANSCRIPTION COMPLEX SUBUNIT"/>
    <property type="match status" value="1"/>
</dbReference>
<reference evidence="1" key="1">
    <citation type="submission" date="2018-01" db="EMBL/GenBank/DDBJ databases">
        <authorList>
            <person name="Mao J.F."/>
        </authorList>
    </citation>
    <scope>NUCLEOTIDE SEQUENCE</scope>
    <source>
        <strain evidence="1">Huo1</strain>
        <tissue evidence="1">Leaf</tissue>
    </source>
</reference>
<dbReference type="Gene3D" id="3.30.420.10">
    <property type="entry name" value="Ribonuclease H-like superfamily/Ribonuclease H"/>
    <property type="match status" value="2"/>
</dbReference>
<evidence type="ECO:0000313" key="1">
    <source>
        <dbReference type="EMBL" id="KAG6421694.1"/>
    </source>
</evidence>
<dbReference type="GO" id="GO:0004535">
    <property type="term" value="F:poly(A)-specific ribonuclease activity"/>
    <property type="evidence" value="ECO:0007669"/>
    <property type="project" value="InterPro"/>
</dbReference>
<dbReference type="AlphaFoldDB" id="A0A8X8ZZQ3"/>
<dbReference type="EMBL" id="PNBA02000006">
    <property type="protein sequence ID" value="KAG6421694.1"/>
    <property type="molecule type" value="Genomic_DNA"/>
</dbReference>
<comment type="caution">
    <text evidence="1">The sequence shown here is derived from an EMBL/GenBank/DDBJ whole genome shotgun (WGS) entry which is preliminary data.</text>
</comment>
<proteinExistence type="predicted"/>
<organism evidence="1">
    <name type="scientific">Salvia splendens</name>
    <name type="common">Scarlet sage</name>
    <dbReference type="NCBI Taxonomy" id="180675"/>
    <lineage>
        <taxon>Eukaryota</taxon>
        <taxon>Viridiplantae</taxon>
        <taxon>Streptophyta</taxon>
        <taxon>Embryophyta</taxon>
        <taxon>Tracheophyta</taxon>
        <taxon>Spermatophyta</taxon>
        <taxon>Magnoliopsida</taxon>
        <taxon>eudicotyledons</taxon>
        <taxon>Gunneridae</taxon>
        <taxon>Pentapetalae</taxon>
        <taxon>asterids</taxon>
        <taxon>lamiids</taxon>
        <taxon>Lamiales</taxon>
        <taxon>Lamiaceae</taxon>
        <taxon>Nepetoideae</taxon>
        <taxon>Mentheae</taxon>
        <taxon>Salviinae</taxon>
        <taxon>Salvia</taxon>
        <taxon>Salvia subgen. Calosphace</taxon>
        <taxon>core Calosphace</taxon>
    </lineage>
</organism>
<gene>
    <name evidence="1" type="ORF">SASPL_118251</name>
</gene>
<sequence>MSVLQWSDSTLIREVYAENLEEEFSVIRGILVQLGLTFFDEKGNFPSIDGQHLCWQFNFREFNPNHDLSAPDSLRLLHESGINFAKNMENGVDVTRFDTLFTIYLPDSLDRYQSLLNAYFPVIYDLKFMITLTPYDGGLALNVERLGTAHQAGSDSLLTAGVFVKQGSDRHVCWEGLWYEVVSLHFDLLCIKHDQYHLNCL</sequence>
<reference evidence="1" key="2">
    <citation type="submission" date="2020-08" db="EMBL/GenBank/DDBJ databases">
        <title>Plant Genome Project.</title>
        <authorList>
            <person name="Zhang R.-G."/>
        </authorList>
    </citation>
    <scope>NUCLEOTIDE SEQUENCE</scope>
    <source>
        <strain evidence="1">Huo1</strain>
        <tissue evidence="1">Leaf</tissue>
    </source>
</reference>
<protein>
    <recommendedName>
        <fullName evidence="3">CCR4-NOT transcription complex subunit 7/8</fullName>
    </recommendedName>
</protein>